<reference evidence="1" key="1">
    <citation type="submission" date="2023-04" db="EMBL/GenBank/DDBJ databases">
        <title>Draft Genome sequencing of Naganishia species isolated from polar environments using Oxford Nanopore Technology.</title>
        <authorList>
            <person name="Leo P."/>
            <person name="Venkateswaran K."/>
        </authorList>
    </citation>
    <scope>NUCLEOTIDE SEQUENCE</scope>
    <source>
        <strain evidence="1">DBVPG 5303</strain>
    </source>
</reference>
<proteinExistence type="predicted"/>
<evidence type="ECO:0000313" key="2">
    <source>
        <dbReference type="Proteomes" id="UP001234202"/>
    </source>
</evidence>
<dbReference type="EMBL" id="JASBWV010000039">
    <property type="protein sequence ID" value="KAJ9116235.1"/>
    <property type="molecule type" value="Genomic_DNA"/>
</dbReference>
<accession>A0ACC2WYL6</accession>
<organism evidence="1 2">
    <name type="scientific">Naganishia onofrii</name>
    <dbReference type="NCBI Taxonomy" id="1851511"/>
    <lineage>
        <taxon>Eukaryota</taxon>
        <taxon>Fungi</taxon>
        <taxon>Dikarya</taxon>
        <taxon>Basidiomycota</taxon>
        <taxon>Agaricomycotina</taxon>
        <taxon>Tremellomycetes</taxon>
        <taxon>Filobasidiales</taxon>
        <taxon>Filobasidiaceae</taxon>
        <taxon>Naganishia</taxon>
    </lineage>
</organism>
<sequence length="606" mass="66146">MPSGFLSKFARDKPTNSSSSSSTKHQHQHQQPSPLRSPATSGPVRSPAPAAPTAHSSSIDSAYSSTVAGSSAGGSGSSASSSLLAGHQHPPTAQSRTLSSVLDDNDGGSDIGTPGQPMMSLQQNASAEASAGVAMSGIPVVNIQDPQGGARQMSVDAMDVSGLSLTGQANPQHSQQYAQLQQRDAHGNDEHARMRDKMQEAQAQAAQALAQAEYAAQQARAAALNAQASQAAYEQAQAQARIHAEAAASQAQQQQQQQQLQTQQVQQQQQQQQQQAASPAPSSSPADLGYITTSSGVRVPVVPSVRKTAGRYSLNDFQIERTLGTGSFGRVHLVRSRHNGRFYAVKVLNKEKVVRMKQVEHSNSERDMLVRVRHPFLVNLWGTFHDVNNLYMTMDFVAGGELFSLLRKSQRFPNSVAKFYAAEVALALDYLHSLDIIYRDLKPENLLLGADGHVKVTDFGFAKFVPDITWTLCGTPDYLAPEVVQSKGYNKSVDWYALGVLIFEMLAGYPPFFTEDGNPMKLYEKIIAGKVRYPTYFDATAKELLKNLLVGDLSKRYGNLRSGAADIFNHPWFEEVDWEKLYRREIPAPYVPRIEGDGLIDMQKRM</sequence>
<gene>
    <name evidence="1" type="ORF">QFC24_006826</name>
</gene>
<protein>
    <submittedName>
        <fullName evidence="1">Uncharacterized protein</fullName>
    </submittedName>
</protein>
<evidence type="ECO:0000313" key="1">
    <source>
        <dbReference type="EMBL" id="KAJ9116235.1"/>
    </source>
</evidence>
<dbReference type="Proteomes" id="UP001234202">
    <property type="component" value="Unassembled WGS sequence"/>
</dbReference>
<comment type="caution">
    <text evidence="1">The sequence shown here is derived from an EMBL/GenBank/DDBJ whole genome shotgun (WGS) entry which is preliminary data.</text>
</comment>
<name>A0ACC2WYL6_9TREE</name>
<keyword evidence="2" id="KW-1185">Reference proteome</keyword>